<dbReference type="NCBIfam" id="TIGR00693">
    <property type="entry name" value="thiE"/>
    <property type="match status" value="1"/>
</dbReference>
<dbReference type="InterPro" id="IPR022998">
    <property type="entry name" value="ThiamineP_synth_TenI"/>
</dbReference>
<evidence type="ECO:0000256" key="6">
    <source>
        <dbReference type="ARBA" id="ARBA00022977"/>
    </source>
</evidence>
<dbReference type="eggNOG" id="COG0352">
    <property type="taxonomic scope" value="Bacteria"/>
</dbReference>
<feature type="binding site" evidence="10">
    <location>
        <begin position="194"/>
        <end position="195"/>
    </location>
    <ligand>
        <name>2-[(2R,5Z)-2-carboxy-4-methylthiazol-5(2H)-ylidene]ethyl phosphate</name>
        <dbReference type="ChEBI" id="CHEBI:62899"/>
    </ligand>
</feature>
<keyword evidence="6 10" id="KW-0784">Thiamine biosynthesis</keyword>
<comment type="similarity">
    <text evidence="10 11">Belongs to the thiamine-phosphate synthase family.</text>
</comment>
<dbReference type="HAMAP" id="MF_00097">
    <property type="entry name" value="TMP_synthase"/>
    <property type="match status" value="1"/>
</dbReference>
<keyword evidence="4 10" id="KW-0479">Metal-binding</keyword>
<organism evidence="14 15">
    <name type="scientific">Pseudodesulfovibrio aespoeensis (strain ATCC 700646 / DSM 10631 / Aspo-2)</name>
    <name type="common">Desulfovibrio aespoeensis</name>
    <dbReference type="NCBI Taxonomy" id="643562"/>
    <lineage>
        <taxon>Bacteria</taxon>
        <taxon>Pseudomonadati</taxon>
        <taxon>Thermodesulfobacteriota</taxon>
        <taxon>Desulfovibrionia</taxon>
        <taxon>Desulfovibrionales</taxon>
        <taxon>Desulfovibrionaceae</taxon>
    </lineage>
</organism>
<dbReference type="Proteomes" id="UP000002191">
    <property type="component" value="Chromosome"/>
</dbReference>
<feature type="binding site" evidence="10">
    <location>
        <position position="78"/>
    </location>
    <ligand>
        <name>4-amino-2-methyl-5-(diphosphooxymethyl)pyrimidine</name>
        <dbReference type="ChEBI" id="CHEBI:57841"/>
    </ligand>
</feature>
<dbReference type="Gene3D" id="3.20.20.70">
    <property type="entry name" value="Aldolase class I"/>
    <property type="match status" value="1"/>
</dbReference>
<accession>E6VUP3</accession>
<comment type="cofactor">
    <cofactor evidence="10">
        <name>Mg(2+)</name>
        <dbReference type="ChEBI" id="CHEBI:18420"/>
    </cofactor>
    <text evidence="10">Binds 1 Mg(2+) ion per subunit.</text>
</comment>
<comment type="pathway">
    <text evidence="2 10 12">Cofactor biosynthesis; thiamine diphosphate biosynthesis; thiamine phosphate from 4-amino-2-methyl-5-diphosphomethylpyrimidine and 4-methyl-5-(2-phosphoethyl)-thiazole: step 1/1.</text>
</comment>
<dbReference type="EC" id="2.5.1.3" evidence="10"/>
<proteinExistence type="inferred from homology"/>
<dbReference type="HOGENOM" id="CLU_018272_3_2_7"/>
<feature type="binding site" evidence="10">
    <location>
        <begin position="143"/>
        <end position="145"/>
    </location>
    <ligand>
        <name>2-[(2R,5Z)-2-carboxy-4-methylthiazol-5(2H)-ylidene]ethyl phosphate</name>
        <dbReference type="ChEBI" id="CHEBI:62899"/>
    </ligand>
</feature>
<dbReference type="Pfam" id="PF02581">
    <property type="entry name" value="TMP-TENI"/>
    <property type="match status" value="1"/>
</dbReference>
<comment type="function">
    <text evidence="1 10">Condenses 4-methyl-5-(beta-hydroxyethyl)thiazole monophosphate (THZ-P) and 2-methyl-4-amino-5-hydroxymethyl pyrimidine pyrophosphate (HMP-PP) to form thiamine monophosphate (TMP).</text>
</comment>
<evidence type="ECO:0000256" key="3">
    <source>
        <dbReference type="ARBA" id="ARBA00022679"/>
    </source>
</evidence>
<comment type="catalytic activity">
    <reaction evidence="7 10 11">
        <text>4-methyl-5-(2-phosphooxyethyl)-thiazole + 4-amino-2-methyl-5-(diphosphooxymethyl)pyrimidine + H(+) = thiamine phosphate + diphosphate</text>
        <dbReference type="Rhea" id="RHEA:22328"/>
        <dbReference type="ChEBI" id="CHEBI:15378"/>
        <dbReference type="ChEBI" id="CHEBI:33019"/>
        <dbReference type="ChEBI" id="CHEBI:37575"/>
        <dbReference type="ChEBI" id="CHEBI:57841"/>
        <dbReference type="ChEBI" id="CHEBI:58296"/>
        <dbReference type="EC" id="2.5.1.3"/>
    </reaction>
</comment>
<dbReference type="GO" id="GO:0009229">
    <property type="term" value="P:thiamine diphosphate biosynthetic process"/>
    <property type="evidence" value="ECO:0007669"/>
    <property type="project" value="UniProtKB-UniRule"/>
</dbReference>
<dbReference type="RefSeq" id="WP_013514215.1">
    <property type="nucleotide sequence ID" value="NC_014844.1"/>
</dbReference>
<feature type="binding site" evidence="10">
    <location>
        <position position="98"/>
    </location>
    <ligand>
        <name>Mg(2+)</name>
        <dbReference type="ChEBI" id="CHEBI:18420"/>
    </ligand>
</feature>
<feature type="binding site" evidence="10">
    <location>
        <begin position="46"/>
        <end position="50"/>
    </location>
    <ligand>
        <name>4-amino-2-methyl-5-(diphosphooxymethyl)pyrimidine</name>
        <dbReference type="ChEBI" id="CHEBI:57841"/>
    </ligand>
</feature>
<reference evidence="14 15" key="2">
    <citation type="journal article" date="2014" name="Genome Announc.">
        <title>Complete Genome Sequence of the Subsurface, Mesophilic Sulfate-Reducing Bacterium Desulfovibrio aespoeensis Aspo-2.</title>
        <authorList>
            <person name="Pedersen K."/>
            <person name="Bengtsson A."/>
            <person name="Edlund J."/>
            <person name="Rabe L."/>
            <person name="Hazen T."/>
            <person name="Chakraborty R."/>
            <person name="Goodwin L."/>
            <person name="Shapiro N."/>
        </authorList>
    </citation>
    <scope>NUCLEOTIDE SEQUENCE [LARGE SCALE GENOMIC DNA]</scope>
    <source>
        <strain evidence="15">ATCC 700646 / DSM 10631 / Aspo-2</strain>
    </source>
</reference>
<dbReference type="OrthoDB" id="9810880at2"/>
<evidence type="ECO:0000256" key="12">
    <source>
        <dbReference type="RuleBase" id="RU004253"/>
    </source>
</evidence>
<comment type="catalytic activity">
    <reaction evidence="8 10 11">
        <text>2-(2-carboxy-4-methylthiazol-5-yl)ethyl phosphate + 4-amino-2-methyl-5-(diphosphooxymethyl)pyrimidine + 2 H(+) = thiamine phosphate + CO2 + diphosphate</text>
        <dbReference type="Rhea" id="RHEA:47848"/>
        <dbReference type="ChEBI" id="CHEBI:15378"/>
        <dbReference type="ChEBI" id="CHEBI:16526"/>
        <dbReference type="ChEBI" id="CHEBI:33019"/>
        <dbReference type="ChEBI" id="CHEBI:37575"/>
        <dbReference type="ChEBI" id="CHEBI:57841"/>
        <dbReference type="ChEBI" id="CHEBI:62890"/>
        <dbReference type="EC" id="2.5.1.3"/>
    </reaction>
</comment>
<evidence type="ECO:0000256" key="8">
    <source>
        <dbReference type="ARBA" id="ARBA00047851"/>
    </source>
</evidence>
<evidence type="ECO:0000313" key="15">
    <source>
        <dbReference type="Proteomes" id="UP000002191"/>
    </source>
</evidence>
<evidence type="ECO:0000256" key="9">
    <source>
        <dbReference type="ARBA" id="ARBA00047883"/>
    </source>
</evidence>
<dbReference type="InterPro" id="IPR036206">
    <property type="entry name" value="ThiamineP_synth_sf"/>
</dbReference>
<dbReference type="FunFam" id="3.20.20.70:FF:000096">
    <property type="entry name" value="Thiamine-phosphate synthase"/>
    <property type="match status" value="1"/>
</dbReference>
<comment type="catalytic activity">
    <reaction evidence="9 10 11">
        <text>2-[(2R,5Z)-2-carboxy-4-methylthiazol-5(2H)-ylidene]ethyl phosphate + 4-amino-2-methyl-5-(diphosphooxymethyl)pyrimidine + 2 H(+) = thiamine phosphate + CO2 + diphosphate</text>
        <dbReference type="Rhea" id="RHEA:47844"/>
        <dbReference type="ChEBI" id="CHEBI:15378"/>
        <dbReference type="ChEBI" id="CHEBI:16526"/>
        <dbReference type="ChEBI" id="CHEBI:33019"/>
        <dbReference type="ChEBI" id="CHEBI:37575"/>
        <dbReference type="ChEBI" id="CHEBI:57841"/>
        <dbReference type="ChEBI" id="CHEBI:62899"/>
        <dbReference type="EC" id="2.5.1.3"/>
    </reaction>
</comment>
<reference evidence="15" key="1">
    <citation type="submission" date="2010-12" db="EMBL/GenBank/DDBJ databases">
        <title>Complete sequence of Desulfovibrio aespoeensis Aspo-2.</title>
        <authorList>
            <consortium name="US DOE Joint Genome Institute"/>
            <person name="Lucas S."/>
            <person name="Copeland A."/>
            <person name="Lapidus A."/>
            <person name="Cheng J.-F."/>
            <person name="Goodwin L."/>
            <person name="Pitluck S."/>
            <person name="Chertkov O."/>
            <person name="Misra M."/>
            <person name="Detter J.C."/>
            <person name="Han C."/>
            <person name="Tapia R."/>
            <person name="Land M."/>
            <person name="Hauser L."/>
            <person name="Kyrpides N."/>
            <person name="Ivanova N."/>
            <person name="Ovchinnikova G."/>
            <person name="Pedersen K."/>
            <person name="Jagevall S."/>
            <person name="Hazen T."/>
            <person name="Woyke T."/>
        </authorList>
    </citation>
    <scope>NUCLEOTIDE SEQUENCE [LARGE SCALE GENOMIC DNA]</scope>
    <source>
        <strain evidence="15">ATCC 700646 / DSM 10631 / Aspo-2</strain>
    </source>
</reference>
<dbReference type="GO" id="GO:0005737">
    <property type="term" value="C:cytoplasm"/>
    <property type="evidence" value="ECO:0007669"/>
    <property type="project" value="TreeGrafter"/>
</dbReference>
<dbReference type="InterPro" id="IPR013785">
    <property type="entry name" value="Aldolase_TIM"/>
</dbReference>
<dbReference type="UniPathway" id="UPA00060">
    <property type="reaction ID" value="UER00141"/>
</dbReference>
<dbReference type="GO" id="GO:0000287">
    <property type="term" value="F:magnesium ion binding"/>
    <property type="evidence" value="ECO:0007669"/>
    <property type="project" value="UniProtKB-UniRule"/>
</dbReference>
<evidence type="ECO:0000256" key="2">
    <source>
        <dbReference type="ARBA" id="ARBA00005165"/>
    </source>
</evidence>
<sequence>MGAREITRQSILDTDIYCLTAEKFSRGRSNVEVVRAMLNHGIRLVQYREKDKKMGSKYEECLEIRRMTREAGAAFVVNDDIDLAVLVGADGVHIGQEDLPVEAVRRLVGEGMAIGLSTHSPEEALAAVQRGADYIGVGPIFRTFTKEDVCDPVGYEYLEYVAREIDIPFVAIGGIKRHNVAEVVRRGARCVALITEIVEADDIGTAISELREAMQSAKEQS</sequence>
<evidence type="ECO:0000259" key="13">
    <source>
        <dbReference type="Pfam" id="PF02581"/>
    </source>
</evidence>
<keyword evidence="5 10" id="KW-0460">Magnesium</keyword>
<protein>
    <recommendedName>
        <fullName evidence="10">Thiamine-phosphate synthase</fullName>
        <shortName evidence="10">TP synthase</shortName>
        <shortName evidence="10">TPS</shortName>
        <ecNumber evidence="10">2.5.1.3</ecNumber>
    </recommendedName>
    <alternativeName>
        <fullName evidence="10">Thiamine-phosphate pyrophosphorylase</fullName>
        <shortName evidence="10">TMP pyrophosphorylase</shortName>
        <shortName evidence="10">TMP-PPase</shortName>
    </alternativeName>
</protein>
<evidence type="ECO:0000256" key="5">
    <source>
        <dbReference type="ARBA" id="ARBA00022842"/>
    </source>
</evidence>
<name>E6VUP3_PSEA9</name>
<dbReference type="KEGG" id="das:Daes_1270"/>
<dbReference type="AlphaFoldDB" id="E6VUP3"/>
<dbReference type="EMBL" id="CP002431">
    <property type="protein sequence ID" value="ADU62284.1"/>
    <property type="molecule type" value="Genomic_DNA"/>
</dbReference>
<gene>
    <name evidence="10" type="primary">thiE</name>
    <name evidence="14" type="ordered locus">Daes_1270</name>
</gene>
<dbReference type="GO" id="GO:0004789">
    <property type="term" value="F:thiamine-phosphate diphosphorylase activity"/>
    <property type="evidence" value="ECO:0007669"/>
    <property type="project" value="UniProtKB-UniRule"/>
</dbReference>
<dbReference type="SUPFAM" id="SSF51391">
    <property type="entry name" value="Thiamin phosphate synthase"/>
    <property type="match status" value="1"/>
</dbReference>
<dbReference type="InterPro" id="IPR034291">
    <property type="entry name" value="TMP_synthase"/>
</dbReference>
<evidence type="ECO:0000256" key="10">
    <source>
        <dbReference type="HAMAP-Rule" id="MF_00097"/>
    </source>
</evidence>
<dbReference type="PANTHER" id="PTHR20857:SF15">
    <property type="entry name" value="THIAMINE-PHOSPHATE SYNTHASE"/>
    <property type="match status" value="1"/>
</dbReference>
<feature type="binding site" evidence="10">
    <location>
        <position position="79"/>
    </location>
    <ligand>
        <name>Mg(2+)</name>
        <dbReference type="ChEBI" id="CHEBI:18420"/>
    </ligand>
</feature>
<dbReference type="GO" id="GO:0009228">
    <property type="term" value="P:thiamine biosynthetic process"/>
    <property type="evidence" value="ECO:0007669"/>
    <property type="project" value="UniProtKB-KW"/>
</dbReference>
<dbReference type="STRING" id="643562.Daes_1270"/>
<dbReference type="CDD" id="cd00564">
    <property type="entry name" value="TMP_TenI"/>
    <property type="match status" value="1"/>
</dbReference>
<feature type="domain" description="Thiamine phosphate synthase/TenI" evidence="13">
    <location>
        <begin position="16"/>
        <end position="197"/>
    </location>
</feature>
<evidence type="ECO:0000256" key="4">
    <source>
        <dbReference type="ARBA" id="ARBA00022723"/>
    </source>
</evidence>
<keyword evidence="3 10" id="KW-0808">Transferase</keyword>
<evidence type="ECO:0000256" key="7">
    <source>
        <dbReference type="ARBA" id="ARBA00047334"/>
    </source>
</evidence>
<evidence type="ECO:0000313" key="14">
    <source>
        <dbReference type="EMBL" id="ADU62284.1"/>
    </source>
</evidence>
<feature type="binding site" evidence="10">
    <location>
        <position position="174"/>
    </location>
    <ligand>
        <name>2-[(2R,5Z)-2-carboxy-4-methylthiazol-5(2H)-ylidene]ethyl phosphate</name>
        <dbReference type="ChEBI" id="CHEBI:62899"/>
    </ligand>
</feature>
<dbReference type="PANTHER" id="PTHR20857">
    <property type="entry name" value="THIAMINE-PHOSPHATE PYROPHOSPHORYLASE"/>
    <property type="match status" value="1"/>
</dbReference>
<evidence type="ECO:0000256" key="11">
    <source>
        <dbReference type="RuleBase" id="RU003826"/>
    </source>
</evidence>
<feature type="binding site" evidence="10">
    <location>
        <position position="117"/>
    </location>
    <ligand>
        <name>4-amino-2-methyl-5-(diphosphooxymethyl)pyrimidine</name>
        <dbReference type="ChEBI" id="CHEBI:57841"/>
    </ligand>
</feature>
<keyword evidence="15" id="KW-1185">Reference proteome</keyword>
<evidence type="ECO:0000256" key="1">
    <source>
        <dbReference type="ARBA" id="ARBA00003814"/>
    </source>
</evidence>
<feature type="binding site" evidence="10">
    <location>
        <position position="146"/>
    </location>
    <ligand>
        <name>4-amino-2-methyl-5-(diphosphooxymethyl)pyrimidine</name>
        <dbReference type="ChEBI" id="CHEBI:57841"/>
    </ligand>
</feature>